<protein>
    <submittedName>
        <fullName evidence="1">Uncharacterized protein</fullName>
    </submittedName>
</protein>
<dbReference type="STRING" id="461836.A0A0L0DC59"/>
<dbReference type="OMA" id="CTIMNIR"/>
<sequence>MLGTRPDAAVTAAAVESLHALTRREASARAARAEALANGEIRQVLNTVADAAAARSLAPEQLKAVVHDLLPLASFRHRLYSVLPAVAADAADAFTLPERIKMGWVFVKLGTDASTDSGYLTSLATAAGHGAAAAELEPKDSTLLAWCMTKAAVDAPAAFRAEAEARARTVLDGVLSSLPQVLDAYPPRSVPVLLWSMVNARASPRQEALNALAAYAASRADAFTPRDLIMTMWGLCKVGHVDERLLERMADPELARSLLSSSAEDLVFLVWCLGQSAPGSVPAFKAQALSVLQSRMRSLAMRQVTRALCAAGHFEPDGALPAGLIASACARFTALGGEVSSAQEAANLAWALARGVAAKPSIARSREAGPALRAVFAAIGGAVPELLPYFTLQGLANTAWAFAKAGMDTSRTVSLLGGELVARGSEGASPSEAVMTAWALATTGGDAEAYMTLVDDLVRGRADACSAQELSILISTLRRARSALARETPEVHRFVAEALDELAVVMRARLSEFDARSLCTNAFAYAKANHTSVNQFLLFSAIQNEIAARADELSGPDWANIAVACSRASTFSLAFFETVMGALVPQLPRLGPHPLKQVLSAATQVESGAFDARHPIYAALDETIAARLDELAPGWVAAACVSLARAGVAFPATRRAVEQRVASGSASAVSFPVAMGLAWALHTAHPASAAVNPLVEAMTDALVSSERPGAELLAQLSTSNMVRALLVLDSAGALSASPHLVAMFIDAIRMQGESFYSGFLSRSSLLASIRSRPCSSGTVPDSNRARFVVTWPWPWPALCLGKHLTLSLR</sequence>
<name>A0A0L0DC59_THETB</name>
<accession>A0A0L0DC59</accession>
<dbReference type="Proteomes" id="UP000054408">
    <property type="component" value="Unassembled WGS sequence"/>
</dbReference>
<dbReference type="AlphaFoldDB" id="A0A0L0DC59"/>
<evidence type="ECO:0000313" key="2">
    <source>
        <dbReference type="Proteomes" id="UP000054408"/>
    </source>
</evidence>
<organism evidence="1 2">
    <name type="scientific">Thecamonas trahens ATCC 50062</name>
    <dbReference type="NCBI Taxonomy" id="461836"/>
    <lineage>
        <taxon>Eukaryota</taxon>
        <taxon>Apusozoa</taxon>
        <taxon>Apusomonadida</taxon>
        <taxon>Apusomonadidae</taxon>
        <taxon>Thecamonas</taxon>
    </lineage>
</organism>
<gene>
    <name evidence="1" type="ORF">AMSG_06107</name>
</gene>
<proteinExistence type="predicted"/>
<dbReference type="GeneID" id="25565361"/>
<dbReference type="RefSeq" id="XP_013757320.1">
    <property type="nucleotide sequence ID" value="XM_013901866.1"/>
</dbReference>
<keyword evidence="2" id="KW-1185">Reference proteome</keyword>
<dbReference type="OrthoDB" id="5955355at2759"/>
<reference evidence="1 2" key="1">
    <citation type="submission" date="2010-05" db="EMBL/GenBank/DDBJ databases">
        <title>The Genome Sequence of Thecamonas trahens ATCC 50062.</title>
        <authorList>
            <consortium name="The Broad Institute Genome Sequencing Platform"/>
            <person name="Russ C."/>
            <person name="Cuomo C."/>
            <person name="Shea T."/>
            <person name="Young S.K."/>
            <person name="Zeng Q."/>
            <person name="Koehrsen M."/>
            <person name="Haas B."/>
            <person name="Borodovsky M."/>
            <person name="Guigo R."/>
            <person name="Alvarado L."/>
            <person name="Berlin A."/>
            <person name="Bochicchio J."/>
            <person name="Borenstein D."/>
            <person name="Chapman S."/>
            <person name="Chen Z."/>
            <person name="Freedman E."/>
            <person name="Gellesch M."/>
            <person name="Goldberg J."/>
            <person name="Griggs A."/>
            <person name="Gujja S."/>
            <person name="Heilman E."/>
            <person name="Heiman D."/>
            <person name="Hepburn T."/>
            <person name="Howarth C."/>
            <person name="Jen D."/>
            <person name="Larson L."/>
            <person name="Mehta T."/>
            <person name="Park D."/>
            <person name="Pearson M."/>
            <person name="Roberts A."/>
            <person name="Saif S."/>
            <person name="Shenoy N."/>
            <person name="Sisk P."/>
            <person name="Stolte C."/>
            <person name="Sykes S."/>
            <person name="Thomson T."/>
            <person name="Walk T."/>
            <person name="White J."/>
            <person name="Yandava C."/>
            <person name="Burger G."/>
            <person name="Gray M.W."/>
            <person name="Holland P.W.H."/>
            <person name="King N."/>
            <person name="Lang F.B.F."/>
            <person name="Roger A.J."/>
            <person name="Ruiz-Trillo I."/>
            <person name="Lander E."/>
            <person name="Nusbaum C."/>
        </authorList>
    </citation>
    <scope>NUCLEOTIDE SEQUENCE [LARGE SCALE GENOMIC DNA]</scope>
    <source>
        <strain evidence="1 2">ATCC 50062</strain>
    </source>
</reference>
<evidence type="ECO:0000313" key="1">
    <source>
        <dbReference type="EMBL" id="KNC49825.1"/>
    </source>
</evidence>
<dbReference type="EMBL" id="GL349458">
    <property type="protein sequence ID" value="KNC49825.1"/>
    <property type="molecule type" value="Genomic_DNA"/>
</dbReference>